<evidence type="ECO:0000313" key="2">
    <source>
        <dbReference type="EMBL" id="CAF3840710.1"/>
    </source>
</evidence>
<protein>
    <submittedName>
        <fullName evidence="2">Uncharacterized protein</fullName>
    </submittedName>
</protein>
<organism evidence="2 3">
    <name type="scientific">Didymodactylos carnosus</name>
    <dbReference type="NCBI Taxonomy" id="1234261"/>
    <lineage>
        <taxon>Eukaryota</taxon>
        <taxon>Metazoa</taxon>
        <taxon>Spiralia</taxon>
        <taxon>Gnathifera</taxon>
        <taxon>Rotifera</taxon>
        <taxon>Eurotatoria</taxon>
        <taxon>Bdelloidea</taxon>
        <taxon>Philodinida</taxon>
        <taxon>Philodinidae</taxon>
        <taxon>Didymodactylos</taxon>
    </lineage>
</organism>
<accession>A0A8S2K988</accession>
<name>A0A8S2K988_9BILA</name>
<evidence type="ECO:0000313" key="3">
    <source>
        <dbReference type="Proteomes" id="UP000682733"/>
    </source>
</evidence>
<dbReference type="AlphaFoldDB" id="A0A8S2K988"/>
<evidence type="ECO:0000313" key="1">
    <source>
        <dbReference type="EMBL" id="CAF1077121.1"/>
    </source>
</evidence>
<reference evidence="2" key="1">
    <citation type="submission" date="2021-02" db="EMBL/GenBank/DDBJ databases">
        <authorList>
            <person name="Nowell W R."/>
        </authorList>
    </citation>
    <scope>NUCLEOTIDE SEQUENCE</scope>
</reference>
<proteinExistence type="predicted"/>
<dbReference type="EMBL" id="CAJNOK010008954">
    <property type="protein sequence ID" value="CAF1077121.1"/>
    <property type="molecule type" value="Genomic_DNA"/>
</dbReference>
<comment type="caution">
    <text evidence="2">The sequence shown here is derived from an EMBL/GenBank/DDBJ whole genome shotgun (WGS) entry which is preliminary data.</text>
</comment>
<dbReference type="Proteomes" id="UP000677228">
    <property type="component" value="Unassembled WGS sequence"/>
</dbReference>
<dbReference type="Proteomes" id="UP000682733">
    <property type="component" value="Unassembled WGS sequence"/>
</dbReference>
<gene>
    <name evidence="1" type="ORF">OVA965_LOCUS18183</name>
    <name evidence="2" type="ORF">TMI583_LOCUS18195</name>
</gene>
<sequence>MIGIGACLDVLTSTRSSGRTQYTPGYFKNLHNHNTNYTNEINTTSVPVDRRNENGLSSISKKIQLALARSSGKRNEAPIGHGRAVLTGKEFERLKQLGFGGKYKSIQPIENDLTLVKSINYKNIRILDHEDIQINIHRRQGPVIMDANNNNKEIKCMPSFTLNVRWATTIRRP</sequence>
<dbReference type="EMBL" id="CAJOBA010008970">
    <property type="protein sequence ID" value="CAF3840710.1"/>
    <property type="molecule type" value="Genomic_DNA"/>
</dbReference>